<keyword evidence="1" id="KW-0547">Nucleotide-binding</keyword>
<dbReference type="Proteomes" id="UP001597018">
    <property type="component" value="Unassembled WGS sequence"/>
</dbReference>
<reference evidence="8" key="1">
    <citation type="journal article" date="2019" name="Int. J. Syst. Evol. Microbiol.">
        <title>The Global Catalogue of Microorganisms (GCM) 10K type strain sequencing project: providing services to taxonomists for standard genome sequencing and annotation.</title>
        <authorList>
            <consortium name="The Broad Institute Genomics Platform"/>
            <consortium name="The Broad Institute Genome Sequencing Center for Infectious Disease"/>
            <person name="Wu L."/>
            <person name="Ma J."/>
        </authorList>
    </citation>
    <scope>NUCLEOTIDE SEQUENCE [LARGE SCALE GENOMIC DNA]</scope>
    <source>
        <strain evidence="8">CCUG 56401</strain>
    </source>
</reference>
<evidence type="ECO:0000256" key="3">
    <source>
        <dbReference type="ARBA" id="ARBA00023186"/>
    </source>
</evidence>
<dbReference type="SUPFAM" id="SSF90002">
    <property type="entry name" value="Hypothetical protein YjiA, C-terminal domain"/>
    <property type="match status" value="1"/>
</dbReference>
<dbReference type="PANTHER" id="PTHR13748:SF62">
    <property type="entry name" value="COBW DOMAIN-CONTAINING PROTEIN"/>
    <property type="match status" value="1"/>
</dbReference>
<sequence>MGQQRIPVIVVAGFLGSGKTSLLNHLLRNPAGARIGVVVNDFGELEIDAMSVAGQVDSMVSLGNGCLCCAVDAAGLDDLLSRLTRRGSGIDVIVIECSGLADPRVLIRMLLASTHQRTTYGGLVEVVDAAEFDSTRTRHPELDRHLRFADLVLLNKTDRVDGATRDRLVSAVRDLSDGTPVLPTAHGRVDPTWFFEPRAARPERGGPRQLSFDELLAETRDEDHHDHPHATYQSVEFTADDPIDPRALMRFLDDRPSGVYRMKGVVHFGHAGGGRRFELHTVGNFLRFRRTRFSRGEPRRTQLVLIGTDIDADAVRDRLAACVGEPAADDEHAMLDVLRYVER</sequence>
<protein>
    <submittedName>
        <fullName evidence="7">CobW family GTP-binding protein</fullName>
    </submittedName>
</protein>
<dbReference type="CDD" id="cd03112">
    <property type="entry name" value="CobW-like"/>
    <property type="match status" value="1"/>
</dbReference>
<evidence type="ECO:0000313" key="8">
    <source>
        <dbReference type="Proteomes" id="UP001597018"/>
    </source>
</evidence>
<evidence type="ECO:0000259" key="6">
    <source>
        <dbReference type="SMART" id="SM00833"/>
    </source>
</evidence>
<feature type="domain" description="CobW C-terminal" evidence="6">
    <location>
        <begin position="232"/>
        <end position="323"/>
    </location>
</feature>
<dbReference type="InterPro" id="IPR027417">
    <property type="entry name" value="P-loop_NTPase"/>
</dbReference>
<gene>
    <name evidence="7" type="ORF">ACFQ16_12420</name>
</gene>
<dbReference type="Pfam" id="PF02492">
    <property type="entry name" value="cobW"/>
    <property type="match status" value="1"/>
</dbReference>
<dbReference type="InterPro" id="IPR036627">
    <property type="entry name" value="CobW-likC_sf"/>
</dbReference>
<comment type="catalytic activity">
    <reaction evidence="5">
        <text>GTP + H2O = GDP + phosphate + H(+)</text>
        <dbReference type="Rhea" id="RHEA:19669"/>
        <dbReference type="ChEBI" id="CHEBI:15377"/>
        <dbReference type="ChEBI" id="CHEBI:15378"/>
        <dbReference type="ChEBI" id="CHEBI:37565"/>
        <dbReference type="ChEBI" id="CHEBI:43474"/>
        <dbReference type="ChEBI" id="CHEBI:58189"/>
    </reaction>
    <physiologicalReaction direction="left-to-right" evidence="5">
        <dbReference type="Rhea" id="RHEA:19670"/>
    </physiologicalReaction>
</comment>
<keyword evidence="2" id="KW-0378">Hydrolase</keyword>
<dbReference type="Gene3D" id="3.40.50.300">
    <property type="entry name" value="P-loop containing nucleotide triphosphate hydrolases"/>
    <property type="match status" value="1"/>
</dbReference>
<dbReference type="InterPro" id="IPR051316">
    <property type="entry name" value="Zinc-reg_GTPase_activator"/>
</dbReference>
<dbReference type="PANTHER" id="PTHR13748">
    <property type="entry name" value="COBW-RELATED"/>
    <property type="match status" value="1"/>
</dbReference>
<evidence type="ECO:0000313" key="7">
    <source>
        <dbReference type="EMBL" id="MFD0920549.1"/>
    </source>
</evidence>
<dbReference type="InterPro" id="IPR003495">
    <property type="entry name" value="CobW/HypB/UreG_nucleotide-bd"/>
</dbReference>
<dbReference type="SUPFAM" id="SSF52540">
    <property type="entry name" value="P-loop containing nucleoside triphosphate hydrolases"/>
    <property type="match status" value="1"/>
</dbReference>
<name>A0ABW3FVD8_9PSEU</name>
<dbReference type="SMART" id="SM00833">
    <property type="entry name" value="CobW_C"/>
    <property type="match status" value="1"/>
</dbReference>
<evidence type="ECO:0000256" key="2">
    <source>
        <dbReference type="ARBA" id="ARBA00022801"/>
    </source>
</evidence>
<comment type="similarity">
    <text evidence="4">Belongs to the SIMIBI class G3E GTPase family. ZNG1 subfamily.</text>
</comment>
<dbReference type="InterPro" id="IPR011629">
    <property type="entry name" value="CobW-like_C"/>
</dbReference>
<dbReference type="Pfam" id="PF07683">
    <property type="entry name" value="CobW_C"/>
    <property type="match status" value="1"/>
</dbReference>
<evidence type="ECO:0000256" key="4">
    <source>
        <dbReference type="ARBA" id="ARBA00034320"/>
    </source>
</evidence>
<dbReference type="RefSeq" id="WP_345600177.1">
    <property type="nucleotide sequence ID" value="NZ_BAABLT010000005.1"/>
</dbReference>
<dbReference type="EMBL" id="JBHTIW010000007">
    <property type="protein sequence ID" value="MFD0920549.1"/>
    <property type="molecule type" value="Genomic_DNA"/>
</dbReference>
<organism evidence="7 8">
    <name type="scientific">Saccharopolyspora rosea</name>
    <dbReference type="NCBI Taxonomy" id="524884"/>
    <lineage>
        <taxon>Bacteria</taxon>
        <taxon>Bacillati</taxon>
        <taxon>Actinomycetota</taxon>
        <taxon>Actinomycetes</taxon>
        <taxon>Pseudonocardiales</taxon>
        <taxon>Pseudonocardiaceae</taxon>
        <taxon>Saccharopolyspora</taxon>
    </lineage>
</organism>
<proteinExistence type="inferred from homology"/>
<dbReference type="Gene3D" id="3.30.1220.10">
    <property type="entry name" value="CobW-like, C-terminal domain"/>
    <property type="match status" value="1"/>
</dbReference>
<comment type="caution">
    <text evidence="7">The sequence shown here is derived from an EMBL/GenBank/DDBJ whole genome shotgun (WGS) entry which is preliminary data.</text>
</comment>
<accession>A0ABW3FVD8</accession>
<evidence type="ECO:0000256" key="1">
    <source>
        <dbReference type="ARBA" id="ARBA00022741"/>
    </source>
</evidence>
<evidence type="ECO:0000256" key="5">
    <source>
        <dbReference type="ARBA" id="ARBA00049117"/>
    </source>
</evidence>
<keyword evidence="8" id="KW-1185">Reference proteome</keyword>
<keyword evidence="3" id="KW-0143">Chaperone</keyword>